<protein>
    <recommendedName>
        <fullName evidence="3 4">Diaminopimelate epimerase</fullName>
        <shortName evidence="3">DAP epimerase</shortName>
        <ecNumber evidence="3 4">5.1.1.7</ecNumber>
    </recommendedName>
    <alternativeName>
        <fullName evidence="3">PLP-independent amino acid racemase</fullName>
    </alternativeName>
</protein>
<dbReference type="NCBIfam" id="TIGR00652">
    <property type="entry name" value="DapF"/>
    <property type="match status" value="1"/>
</dbReference>
<dbReference type="InterPro" id="IPR001653">
    <property type="entry name" value="DAP_epimerase_DapF"/>
</dbReference>
<evidence type="ECO:0000256" key="3">
    <source>
        <dbReference type="HAMAP-Rule" id="MF_00197"/>
    </source>
</evidence>
<keyword evidence="6" id="KW-1185">Reference proteome</keyword>
<comment type="caution">
    <text evidence="3">Lacks conserved residue(s) required for the propagation of feature annotation.</text>
</comment>
<comment type="subunit">
    <text evidence="3">Homodimer.</text>
</comment>
<name>A0ABT5XAA6_9EURY</name>
<keyword evidence="3" id="KW-0028">Amino-acid biosynthesis</keyword>
<evidence type="ECO:0000313" key="6">
    <source>
        <dbReference type="Proteomes" id="UP001220010"/>
    </source>
</evidence>
<feature type="binding site" evidence="3">
    <location>
        <position position="89"/>
    </location>
    <ligand>
        <name>substrate</name>
    </ligand>
</feature>
<feature type="binding site" evidence="3">
    <location>
        <position position="213"/>
    </location>
    <ligand>
        <name>substrate</name>
    </ligand>
</feature>
<comment type="pathway">
    <text evidence="3">Amino-acid biosynthesis; L-lysine biosynthesis via DAP pathway; DL-2,6-diaminopimelate from LL-2,6-diaminopimelate: step 1/1.</text>
</comment>
<evidence type="ECO:0000256" key="4">
    <source>
        <dbReference type="NCBIfam" id="TIGR00652"/>
    </source>
</evidence>
<organism evidence="5 6">
    <name type="scientific">Candidatus Methanocrinis natronophilus</name>
    <dbReference type="NCBI Taxonomy" id="3033396"/>
    <lineage>
        <taxon>Archaea</taxon>
        <taxon>Methanobacteriati</taxon>
        <taxon>Methanobacteriota</taxon>
        <taxon>Stenosarchaea group</taxon>
        <taxon>Methanomicrobia</taxon>
        <taxon>Methanotrichales</taxon>
        <taxon>Methanotrichaceae</taxon>
        <taxon>Methanocrinis</taxon>
    </lineage>
</organism>
<feature type="binding site" evidence="3">
    <location>
        <position position="35"/>
    </location>
    <ligand>
        <name>substrate</name>
    </ligand>
</feature>
<keyword evidence="2 3" id="KW-0413">Isomerase</keyword>
<feature type="site" description="Could be important to modulate the pK values of the two catalytic cysteine residues" evidence="3">
    <location>
        <position position="229"/>
    </location>
</feature>
<gene>
    <name evidence="3 5" type="primary">dapF</name>
    <name evidence="5" type="ORF">P0O15_10800</name>
</gene>
<dbReference type="Proteomes" id="UP001220010">
    <property type="component" value="Unassembled WGS sequence"/>
</dbReference>
<dbReference type="SUPFAM" id="SSF54506">
    <property type="entry name" value="Diaminopimelate epimerase-like"/>
    <property type="match status" value="2"/>
</dbReference>
<comment type="catalytic activity">
    <reaction evidence="3">
        <text>(2S,6S)-2,6-diaminopimelate = meso-2,6-diaminopimelate</text>
        <dbReference type="Rhea" id="RHEA:15393"/>
        <dbReference type="ChEBI" id="CHEBI:57609"/>
        <dbReference type="ChEBI" id="CHEBI:57791"/>
        <dbReference type="EC" id="5.1.1.7"/>
    </reaction>
</comment>
<evidence type="ECO:0000256" key="1">
    <source>
        <dbReference type="ARBA" id="ARBA00010219"/>
    </source>
</evidence>
<dbReference type="PANTHER" id="PTHR31689">
    <property type="entry name" value="DIAMINOPIMELATE EPIMERASE, CHLOROPLASTIC"/>
    <property type="match status" value="1"/>
</dbReference>
<sequence length="304" mass="32931">MVYKMKLKEAAMIRAEGRPRDGGGISFTKLQGNGNDFILIDEEDRVVVADSLKPSFAVQCCHRNFGIGGDGVLFLSPSHHADLRMRLFQPDGSEAEMCGNGIRCLAKYAWDSGMVGESFEVETLAGIISLKVREIGGDFWARVEMGLPCFDRKGIPAIGEGEFLMEPLEGFEVSAVNTGVPHAVIFTDDLLNLSIEDLAPHIRHSSLFPEGANVNFVRIGDTFQVRTFERGVEGETLSCGTGSVACAAVARRMGMVGDEVFVETRGGPLLITFEGDRACMDGPAATVYSGILSGEFHWDISQVI</sequence>
<keyword evidence="3" id="KW-0457">Lysine biosynthesis</keyword>
<keyword evidence="3" id="KW-0963">Cytoplasm</keyword>
<feature type="binding site" evidence="3">
    <location>
        <begin position="229"/>
        <end position="230"/>
    </location>
    <ligand>
        <name>substrate</name>
    </ligand>
</feature>
<comment type="caution">
    <text evidence="5">The sequence shown here is derived from an EMBL/GenBank/DDBJ whole genome shotgun (WGS) entry which is preliminary data.</text>
</comment>
<comment type="subcellular location">
    <subcellularLocation>
        <location evidence="3">Cytoplasm</location>
    </subcellularLocation>
</comment>
<feature type="active site" description="Proton acceptor" evidence="3">
    <location>
        <position position="239"/>
    </location>
</feature>
<dbReference type="EC" id="5.1.1.7" evidence="3 4"/>
<feature type="binding site" evidence="3">
    <location>
        <begin position="240"/>
        <end position="241"/>
    </location>
    <ligand>
        <name>substrate</name>
    </ligand>
</feature>
<feature type="binding site" evidence="3">
    <location>
        <begin position="99"/>
        <end position="100"/>
    </location>
    <ligand>
        <name>substrate</name>
    </ligand>
</feature>
<dbReference type="Pfam" id="PF01678">
    <property type="entry name" value="DAP_epimerase"/>
    <property type="match status" value="2"/>
</dbReference>
<comment type="similarity">
    <text evidence="1 3">Belongs to the diaminopimelate epimerase family.</text>
</comment>
<dbReference type="GO" id="GO:0008837">
    <property type="term" value="F:diaminopimelate epimerase activity"/>
    <property type="evidence" value="ECO:0007669"/>
    <property type="project" value="UniProtKB-EC"/>
</dbReference>
<feature type="site" description="Could be important to modulate the pK values of the two catalytic cysteine residues" evidence="3">
    <location>
        <position position="182"/>
    </location>
</feature>
<evidence type="ECO:0000313" key="5">
    <source>
        <dbReference type="EMBL" id="MDF0591646.1"/>
    </source>
</evidence>
<dbReference type="EMBL" id="JARFPK010000053">
    <property type="protein sequence ID" value="MDF0591646.1"/>
    <property type="molecule type" value="Genomic_DNA"/>
</dbReference>
<comment type="function">
    <text evidence="3">Catalyzes the stereoinversion of LL-2,6-diaminopimelate (L,L-DAP) to meso-diaminopimelate (meso-DAP), a precursor of L-lysine.</text>
</comment>
<evidence type="ECO:0000256" key="2">
    <source>
        <dbReference type="ARBA" id="ARBA00023235"/>
    </source>
</evidence>
<dbReference type="HAMAP" id="MF_00197">
    <property type="entry name" value="DAP_epimerase"/>
    <property type="match status" value="1"/>
</dbReference>
<feature type="active site" description="Proton donor" evidence="3">
    <location>
        <position position="98"/>
    </location>
</feature>
<dbReference type="Gene3D" id="3.10.310.10">
    <property type="entry name" value="Diaminopimelate Epimerase, Chain A, domain 1"/>
    <property type="match status" value="2"/>
</dbReference>
<accession>A0ABT5XAA6</accession>
<reference evidence="5 6" key="1">
    <citation type="submission" date="2023-03" db="EMBL/GenBank/DDBJ databases">
        <title>WGS of Methanotrichaceae archaeon Mx.</title>
        <authorList>
            <person name="Sorokin D.Y."/>
            <person name="Merkel A.Y."/>
        </authorList>
    </citation>
    <scope>NUCLEOTIDE SEQUENCE [LARGE SCALE GENOMIC DNA]</scope>
    <source>
        <strain evidence="5 6">Mx</strain>
    </source>
</reference>
<dbReference type="PANTHER" id="PTHR31689:SF0">
    <property type="entry name" value="DIAMINOPIMELATE EPIMERASE"/>
    <property type="match status" value="1"/>
</dbReference>
<proteinExistence type="inferred from homology"/>